<reference evidence="1" key="1">
    <citation type="submission" date="2016-12" db="EMBL/GenBank/DDBJ databases">
        <title>The genomes of Aspergillus section Nigri reveals drivers in fungal speciation.</title>
        <authorList>
            <consortium name="DOE Joint Genome Institute"/>
            <person name="Vesth T.C."/>
            <person name="Nybo J."/>
            <person name="Theobald S."/>
            <person name="Brandl J."/>
            <person name="Frisvad J.C."/>
            <person name="Nielsen K.F."/>
            <person name="Lyhne E.K."/>
            <person name="Kogle M.E."/>
            <person name="Kuo A."/>
            <person name="Riley R."/>
            <person name="Clum A."/>
            <person name="Nolan M."/>
            <person name="Lipzen A."/>
            <person name="Salamov A."/>
            <person name="Henrissat B."/>
            <person name="Wiebenga A."/>
            <person name="De vries R.P."/>
            <person name="Grigoriev I.V."/>
            <person name="Mortensen U.H."/>
            <person name="Andersen M.R."/>
            <person name="Baker S.E."/>
        </authorList>
    </citation>
    <scope>NUCLEOTIDE SEQUENCE</scope>
    <source>
        <strain evidence="1">CBS 122712</strain>
    </source>
</reference>
<dbReference type="OrthoDB" id="10359022at2759"/>
<dbReference type="AlphaFoldDB" id="A0A317UTL5"/>
<proteinExistence type="predicted"/>
<protein>
    <submittedName>
        <fullName evidence="1">Uncharacterized protein</fullName>
    </submittedName>
</protein>
<evidence type="ECO:0000313" key="2">
    <source>
        <dbReference type="Proteomes" id="UP000246171"/>
    </source>
</evidence>
<comment type="caution">
    <text evidence="1">The sequence shown here is derived from an EMBL/GenBank/DDBJ whole genome shotgun (WGS) entry which is preliminary data.</text>
</comment>
<dbReference type="VEuPathDB" id="FungiDB:BO83DRAFT_382048"/>
<dbReference type="RefSeq" id="XP_025383939.1">
    <property type="nucleotide sequence ID" value="XM_025532140.1"/>
</dbReference>
<accession>A0A317UTL5</accession>
<sequence>MASMEFPLFPFLGSLPPLLPWPNAVATVPSPTTLSRTARREEGKKEAVGPIVVVLVFPFWVSSRQQTRKSDTNFDPSTSCTVHHVHVDPDGFPAMGFDIGIFFSCVAVLCTGTPTHTLPLNLLAYLPS</sequence>
<dbReference type="Proteomes" id="UP000246171">
    <property type="component" value="Unassembled WGS sequence"/>
</dbReference>
<gene>
    <name evidence="1" type="ORF">BO83DRAFT_382048</name>
</gene>
<evidence type="ECO:0000313" key="1">
    <source>
        <dbReference type="EMBL" id="PWY64468.1"/>
    </source>
</evidence>
<keyword evidence="2" id="KW-1185">Reference proteome</keyword>
<dbReference type="GeneID" id="37054102"/>
<organism evidence="1 2">
    <name type="scientific">Aspergillus eucalypticola (strain CBS 122712 / IBT 29274)</name>
    <dbReference type="NCBI Taxonomy" id="1448314"/>
    <lineage>
        <taxon>Eukaryota</taxon>
        <taxon>Fungi</taxon>
        <taxon>Dikarya</taxon>
        <taxon>Ascomycota</taxon>
        <taxon>Pezizomycotina</taxon>
        <taxon>Eurotiomycetes</taxon>
        <taxon>Eurotiomycetidae</taxon>
        <taxon>Eurotiales</taxon>
        <taxon>Aspergillaceae</taxon>
        <taxon>Aspergillus</taxon>
        <taxon>Aspergillus subgen. Circumdati</taxon>
    </lineage>
</organism>
<dbReference type="EMBL" id="MSFU01000031">
    <property type="protein sequence ID" value="PWY64468.1"/>
    <property type="molecule type" value="Genomic_DNA"/>
</dbReference>
<name>A0A317UTL5_ASPEC</name>